<proteinExistence type="predicted"/>
<dbReference type="EMBL" id="PDXQ01000001">
    <property type="protein sequence ID" value="TRZ35440.1"/>
    <property type="molecule type" value="Genomic_DNA"/>
</dbReference>
<evidence type="ECO:0000313" key="3">
    <source>
        <dbReference type="Proteomes" id="UP000316316"/>
    </source>
</evidence>
<dbReference type="AlphaFoldDB" id="A0A2N8PZU0"/>
<evidence type="ECO:0000313" key="1">
    <source>
        <dbReference type="EMBL" id="MDT2403936.1"/>
    </source>
</evidence>
<name>A0A2N8PZU0_ENTAV</name>
<dbReference type="NCBIfam" id="TIGR02328">
    <property type="entry name" value="TIGR02328 family protein"/>
    <property type="match status" value="1"/>
</dbReference>
<reference evidence="2 3" key="1">
    <citation type="submission" date="2017-10" db="EMBL/GenBank/DDBJ databases">
        <title>FDA dAtabase for Regulatory Grade micrObial Sequences (FDA-ARGOS): Supporting development and validation of Infectious Disease Dx tests.</title>
        <authorList>
            <person name="Campos J."/>
            <person name="Goldberg B."/>
            <person name="Tallon L.J."/>
            <person name="Sadzewicz L."/>
            <person name="Sengamalay N."/>
            <person name="Ott S."/>
            <person name="Godinez A."/>
            <person name="Nagaraj S."/>
            <person name="Vyas G."/>
            <person name="Aluvathingal J."/>
            <person name="Nadendla S."/>
            <person name="Geyer C."/>
            <person name="Nandy P."/>
            <person name="Hobson J."/>
            <person name="Sichtig H."/>
        </authorList>
    </citation>
    <scope>NUCLEOTIDE SEQUENCE [LARGE SCALE GENOMIC DNA]</scope>
    <source>
        <strain evidence="2 3">FDAARGOS_185</strain>
    </source>
</reference>
<dbReference type="EMBL" id="JARPWH010000071">
    <property type="protein sequence ID" value="MDT2403936.1"/>
    <property type="molecule type" value="Genomic_DNA"/>
</dbReference>
<sequence length="123" mass="14476">MRLWHETLIPLLPRQQLLGQHREVAALRGKGWGKKHATVDYVFTHSYYKLFQFHLLVLAEMEKRSYTPDPLWYDPLYRGKNLPRTDTVAPVPLTHPIYPEHNDSYLAECLLNLEQKGILLPRT</sequence>
<organism evidence="1 4">
    <name type="scientific">Enterococcus avium</name>
    <name type="common">Streptococcus avium</name>
    <dbReference type="NCBI Taxonomy" id="33945"/>
    <lineage>
        <taxon>Bacteria</taxon>
        <taxon>Bacillati</taxon>
        <taxon>Bacillota</taxon>
        <taxon>Bacilli</taxon>
        <taxon>Lactobacillales</taxon>
        <taxon>Enterococcaceae</taxon>
        <taxon>Enterococcus</taxon>
    </lineage>
</organism>
<evidence type="ECO:0000313" key="4">
    <source>
        <dbReference type="Proteomes" id="UP001260773"/>
    </source>
</evidence>
<comment type="caution">
    <text evidence="1">The sequence shown here is derived from an EMBL/GenBank/DDBJ whole genome shotgun (WGS) entry which is preliminary data.</text>
</comment>
<dbReference type="GeneID" id="69569376"/>
<dbReference type="RefSeq" id="WP_016179415.1">
    <property type="nucleotide sequence ID" value="NZ_CAAKNX010000139.1"/>
</dbReference>
<accession>A0A2N8PZU0</accession>
<dbReference type="Proteomes" id="UP000316316">
    <property type="component" value="Unassembled WGS sequence"/>
</dbReference>
<dbReference type="Proteomes" id="UP001260773">
    <property type="component" value="Unassembled WGS sequence"/>
</dbReference>
<dbReference type="InterPro" id="IPR004260">
    <property type="entry name" value="Pyr-dimer_DNA_glycosylase"/>
</dbReference>
<gene>
    <name evidence="2" type="ORF">AUF17_15700</name>
    <name evidence="1" type="ORF">P7D43_16340</name>
</gene>
<protein>
    <submittedName>
        <fullName evidence="1">TIGR02328 family protein</fullName>
    </submittedName>
</protein>
<reference evidence="1" key="2">
    <citation type="submission" date="2023-03" db="EMBL/GenBank/DDBJ databases">
        <authorList>
            <person name="Shen W."/>
            <person name="Cai J."/>
        </authorList>
    </citation>
    <scope>NUCLEOTIDE SEQUENCE</scope>
    <source>
        <strain evidence="1">P33-2</strain>
    </source>
</reference>
<evidence type="ECO:0000313" key="2">
    <source>
        <dbReference type="EMBL" id="TRZ35440.1"/>
    </source>
</evidence>
<dbReference type="Pfam" id="PF03013">
    <property type="entry name" value="Pyr_excise"/>
    <property type="match status" value="1"/>
</dbReference>
<dbReference type="InterPro" id="IPR012650">
    <property type="entry name" value="CHP02328"/>
</dbReference>